<name>A0A540L7W6_MALBA</name>
<organism evidence="1 2">
    <name type="scientific">Malus baccata</name>
    <name type="common">Siberian crab apple</name>
    <name type="synonym">Pyrus baccata</name>
    <dbReference type="NCBI Taxonomy" id="106549"/>
    <lineage>
        <taxon>Eukaryota</taxon>
        <taxon>Viridiplantae</taxon>
        <taxon>Streptophyta</taxon>
        <taxon>Embryophyta</taxon>
        <taxon>Tracheophyta</taxon>
        <taxon>Spermatophyta</taxon>
        <taxon>Magnoliopsida</taxon>
        <taxon>eudicotyledons</taxon>
        <taxon>Gunneridae</taxon>
        <taxon>Pentapetalae</taxon>
        <taxon>rosids</taxon>
        <taxon>fabids</taxon>
        <taxon>Rosales</taxon>
        <taxon>Rosaceae</taxon>
        <taxon>Amygdaloideae</taxon>
        <taxon>Maleae</taxon>
        <taxon>Malus</taxon>
    </lineage>
</organism>
<evidence type="ECO:0000313" key="2">
    <source>
        <dbReference type="Proteomes" id="UP000315295"/>
    </source>
</evidence>
<protein>
    <submittedName>
        <fullName evidence="1">Uncharacterized protein</fullName>
    </submittedName>
</protein>
<accession>A0A540L7W6</accession>
<reference evidence="1 2" key="1">
    <citation type="journal article" date="2019" name="G3 (Bethesda)">
        <title>Sequencing of a Wild Apple (Malus baccata) Genome Unravels the Differences Between Cultivated and Wild Apple Species Regarding Disease Resistance and Cold Tolerance.</title>
        <authorList>
            <person name="Chen X."/>
        </authorList>
    </citation>
    <scope>NUCLEOTIDE SEQUENCE [LARGE SCALE GENOMIC DNA]</scope>
    <source>
        <strain evidence="2">cv. Shandingzi</strain>
        <tissue evidence="1">Leaves</tissue>
    </source>
</reference>
<dbReference type="EMBL" id="VIEB01000716">
    <property type="protein sequence ID" value="TQD82551.1"/>
    <property type="molecule type" value="Genomic_DNA"/>
</dbReference>
<dbReference type="Proteomes" id="UP000315295">
    <property type="component" value="Unassembled WGS sequence"/>
</dbReference>
<comment type="caution">
    <text evidence="1">The sequence shown here is derived from an EMBL/GenBank/DDBJ whole genome shotgun (WGS) entry which is preliminary data.</text>
</comment>
<gene>
    <name evidence="1" type="ORF">C1H46_031896</name>
</gene>
<sequence length="89" mass="10556">MKNLQVLFVNSNVRLSGEIDYFPNELRLLHWHEYPSQVLPKWKLQTWESEIEVSVLTHLHAKNVHKSVDKMEEVAKEVFGLVRMHLHVV</sequence>
<proteinExistence type="predicted"/>
<keyword evidence="2" id="KW-1185">Reference proteome</keyword>
<evidence type="ECO:0000313" key="1">
    <source>
        <dbReference type="EMBL" id="TQD82551.1"/>
    </source>
</evidence>
<dbReference type="AlphaFoldDB" id="A0A540L7W6"/>